<proteinExistence type="predicted"/>
<keyword evidence="4" id="KW-1185">Reference proteome</keyword>
<gene>
    <name evidence="3" type="ORF">FHR21_002937</name>
</gene>
<reference evidence="3 4" key="1">
    <citation type="submission" date="2020-08" db="EMBL/GenBank/DDBJ databases">
        <title>Genomic Encyclopedia of Type Strains, Phase IV (KMG-IV): sequencing the most valuable type-strain genomes for metagenomic binning, comparative biology and taxonomic classification.</title>
        <authorList>
            <person name="Goeker M."/>
        </authorList>
    </citation>
    <scope>NUCLEOTIDE SEQUENCE [LARGE SCALE GENOMIC DNA]</scope>
    <source>
        <strain evidence="3 4">DSM 27163</strain>
    </source>
</reference>
<name>A0A7W9B789_9SPHN</name>
<dbReference type="PANTHER" id="PTHR38590:SF1">
    <property type="entry name" value="BLL0828 PROTEIN"/>
    <property type="match status" value="1"/>
</dbReference>
<accession>A0A7W9B789</accession>
<dbReference type="CDD" id="cd01038">
    <property type="entry name" value="Endonuclease_DUF559"/>
    <property type="match status" value="1"/>
</dbReference>
<evidence type="ECO:0000313" key="3">
    <source>
        <dbReference type="EMBL" id="MBB5707570.1"/>
    </source>
</evidence>
<dbReference type="EMBL" id="JACIJH010000010">
    <property type="protein sequence ID" value="MBB5707570.1"/>
    <property type="molecule type" value="Genomic_DNA"/>
</dbReference>
<keyword evidence="3" id="KW-0255">Endonuclease</keyword>
<dbReference type="Gene3D" id="3.40.960.10">
    <property type="entry name" value="VSR Endonuclease"/>
    <property type="match status" value="1"/>
</dbReference>
<dbReference type="PANTHER" id="PTHR38590">
    <property type="entry name" value="BLL0828 PROTEIN"/>
    <property type="match status" value="1"/>
</dbReference>
<feature type="region of interest" description="Disordered" evidence="1">
    <location>
        <begin position="92"/>
        <end position="114"/>
    </location>
</feature>
<dbReference type="GO" id="GO:0004519">
    <property type="term" value="F:endonuclease activity"/>
    <property type="evidence" value="ECO:0007669"/>
    <property type="project" value="UniProtKB-KW"/>
</dbReference>
<keyword evidence="3" id="KW-0540">Nuclease</keyword>
<organism evidence="3 4">
    <name type="scientific">Sphingopyxis panaciterrulae</name>
    <dbReference type="NCBI Taxonomy" id="462372"/>
    <lineage>
        <taxon>Bacteria</taxon>
        <taxon>Pseudomonadati</taxon>
        <taxon>Pseudomonadota</taxon>
        <taxon>Alphaproteobacteria</taxon>
        <taxon>Sphingomonadales</taxon>
        <taxon>Sphingomonadaceae</taxon>
        <taxon>Sphingopyxis</taxon>
    </lineage>
</organism>
<comment type="caution">
    <text evidence="3">The sequence shown here is derived from an EMBL/GenBank/DDBJ whole genome shotgun (WGS) entry which is preliminary data.</text>
</comment>
<dbReference type="AlphaFoldDB" id="A0A7W9B789"/>
<dbReference type="SUPFAM" id="SSF52980">
    <property type="entry name" value="Restriction endonuclease-like"/>
    <property type="match status" value="1"/>
</dbReference>
<evidence type="ECO:0000313" key="4">
    <source>
        <dbReference type="Proteomes" id="UP000537161"/>
    </source>
</evidence>
<evidence type="ECO:0000256" key="1">
    <source>
        <dbReference type="SAM" id="MobiDB-lite"/>
    </source>
</evidence>
<dbReference type="Pfam" id="PF04480">
    <property type="entry name" value="DUF559"/>
    <property type="match status" value="1"/>
</dbReference>
<evidence type="ECO:0000259" key="2">
    <source>
        <dbReference type="Pfam" id="PF04480"/>
    </source>
</evidence>
<dbReference type="InterPro" id="IPR047216">
    <property type="entry name" value="Endonuclease_DUF559_bact"/>
</dbReference>
<protein>
    <submittedName>
        <fullName evidence="3">Very-short-patch-repair endonuclease</fullName>
    </submittedName>
</protein>
<dbReference type="InterPro" id="IPR011335">
    <property type="entry name" value="Restrct_endonuc-II-like"/>
</dbReference>
<sequence>MTDAERKVWALLRSAFPEWRFRRQVPFHQYIADFASHRARLVLEIDGGQHGEASDAPRTAIIEANGYRVLRFWNNEVLTNIEGVTGRLAAVLNERSPPPNPPPSRGRASQTSTP</sequence>
<feature type="domain" description="DUF559" evidence="2">
    <location>
        <begin position="1"/>
        <end position="92"/>
    </location>
</feature>
<keyword evidence="3" id="KW-0378">Hydrolase</keyword>
<dbReference type="InterPro" id="IPR007569">
    <property type="entry name" value="DUF559"/>
</dbReference>
<dbReference type="Proteomes" id="UP000537161">
    <property type="component" value="Unassembled WGS sequence"/>
</dbReference>